<evidence type="ECO:0000256" key="2">
    <source>
        <dbReference type="RuleBase" id="RU361260"/>
    </source>
</evidence>
<comment type="similarity">
    <text evidence="1">Belongs to the formin-like family. Class-I subfamily.</text>
</comment>
<proteinExistence type="inferred from homology"/>
<accession>A0AAW2XXY0</accession>
<evidence type="ECO:0000313" key="6">
    <source>
        <dbReference type="EMBL" id="KAL0459012.1"/>
    </source>
</evidence>
<name>A0AAW2XXY0_9LAMI</name>
<evidence type="ECO:0000256" key="4">
    <source>
        <dbReference type="SAM" id="Phobius"/>
    </source>
</evidence>
<dbReference type="AlphaFoldDB" id="A0AAW2XXY0"/>
<dbReference type="GO" id="GO:0051015">
    <property type="term" value="F:actin filament binding"/>
    <property type="evidence" value="ECO:0007669"/>
    <property type="project" value="InterPro"/>
</dbReference>
<dbReference type="PROSITE" id="PS51444">
    <property type="entry name" value="FH2"/>
    <property type="match status" value="1"/>
</dbReference>
<organism evidence="6">
    <name type="scientific">Sesamum latifolium</name>
    <dbReference type="NCBI Taxonomy" id="2727402"/>
    <lineage>
        <taxon>Eukaryota</taxon>
        <taxon>Viridiplantae</taxon>
        <taxon>Streptophyta</taxon>
        <taxon>Embryophyta</taxon>
        <taxon>Tracheophyta</taxon>
        <taxon>Spermatophyta</taxon>
        <taxon>Magnoliopsida</taxon>
        <taxon>eudicotyledons</taxon>
        <taxon>Gunneridae</taxon>
        <taxon>Pentapetalae</taxon>
        <taxon>asterids</taxon>
        <taxon>lamiids</taxon>
        <taxon>Lamiales</taxon>
        <taxon>Pedaliaceae</taxon>
        <taxon>Sesamum</taxon>
    </lineage>
</organism>
<feature type="compositionally biased region" description="Polar residues" evidence="3">
    <location>
        <begin position="158"/>
        <end position="170"/>
    </location>
</feature>
<keyword evidence="4" id="KW-0472">Membrane</keyword>
<feature type="region of interest" description="Disordered" evidence="3">
    <location>
        <begin position="205"/>
        <end position="280"/>
    </location>
</feature>
<feature type="region of interest" description="Disordered" evidence="3">
    <location>
        <begin position="296"/>
        <end position="554"/>
    </location>
</feature>
<reference evidence="6" key="1">
    <citation type="submission" date="2020-06" db="EMBL/GenBank/DDBJ databases">
        <authorList>
            <person name="Li T."/>
            <person name="Hu X."/>
            <person name="Zhang T."/>
            <person name="Song X."/>
            <person name="Zhang H."/>
            <person name="Dai N."/>
            <person name="Sheng W."/>
            <person name="Hou X."/>
            <person name="Wei L."/>
        </authorList>
    </citation>
    <scope>NUCLEOTIDE SEQUENCE</scope>
    <source>
        <strain evidence="6">KEN1</strain>
        <tissue evidence="6">Leaf</tissue>
    </source>
</reference>
<keyword evidence="4" id="KW-0812">Transmembrane</keyword>
<dbReference type="GO" id="GO:0045010">
    <property type="term" value="P:actin nucleation"/>
    <property type="evidence" value="ECO:0007669"/>
    <property type="project" value="InterPro"/>
</dbReference>
<protein>
    <recommendedName>
        <fullName evidence="2">Formin-like protein</fullName>
    </recommendedName>
</protein>
<reference evidence="6" key="2">
    <citation type="journal article" date="2024" name="Plant">
        <title>Genomic evolution and insights into agronomic trait innovations of Sesamum species.</title>
        <authorList>
            <person name="Miao H."/>
            <person name="Wang L."/>
            <person name="Qu L."/>
            <person name="Liu H."/>
            <person name="Sun Y."/>
            <person name="Le M."/>
            <person name="Wang Q."/>
            <person name="Wei S."/>
            <person name="Zheng Y."/>
            <person name="Lin W."/>
            <person name="Duan Y."/>
            <person name="Cao H."/>
            <person name="Xiong S."/>
            <person name="Wang X."/>
            <person name="Wei L."/>
            <person name="Li C."/>
            <person name="Ma Q."/>
            <person name="Ju M."/>
            <person name="Zhao R."/>
            <person name="Li G."/>
            <person name="Mu C."/>
            <person name="Tian Q."/>
            <person name="Mei H."/>
            <person name="Zhang T."/>
            <person name="Gao T."/>
            <person name="Zhang H."/>
        </authorList>
    </citation>
    <scope>NUCLEOTIDE SEQUENCE</scope>
    <source>
        <strain evidence="6">KEN1</strain>
    </source>
</reference>
<feature type="compositionally biased region" description="Low complexity" evidence="3">
    <location>
        <begin position="64"/>
        <end position="76"/>
    </location>
</feature>
<feature type="compositionally biased region" description="Basic and acidic residues" evidence="3">
    <location>
        <begin position="1"/>
        <end position="11"/>
    </location>
</feature>
<feature type="compositionally biased region" description="Low complexity" evidence="3">
    <location>
        <begin position="296"/>
        <end position="337"/>
    </location>
</feature>
<dbReference type="SMART" id="SM00498">
    <property type="entry name" value="FH2"/>
    <property type="match status" value="1"/>
</dbReference>
<feature type="compositionally biased region" description="Basic and acidic residues" evidence="3">
    <location>
        <begin position="516"/>
        <end position="546"/>
    </location>
</feature>
<gene>
    <name evidence="6" type="ORF">Slati_0528400</name>
</gene>
<dbReference type="SUPFAM" id="SSF101447">
    <property type="entry name" value="Formin homology 2 domain (FH2 domain)"/>
    <property type="match status" value="1"/>
</dbReference>
<dbReference type="InterPro" id="IPR015425">
    <property type="entry name" value="FH2_Formin"/>
</dbReference>
<evidence type="ECO:0000259" key="5">
    <source>
        <dbReference type="PROSITE" id="PS51444"/>
    </source>
</evidence>
<feature type="domain" description="FH2" evidence="5">
    <location>
        <begin position="540"/>
        <end position="968"/>
    </location>
</feature>
<dbReference type="Pfam" id="PF02181">
    <property type="entry name" value="FH2"/>
    <property type="match status" value="1"/>
</dbReference>
<dbReference type="InterPro" id="IPR042201">
    <property type="entry name" value="FH2_Formin_sf"/>
</dbReference>
<feature type="region of interest" description="Disordered" evidence="3">
    <location>
        <begin position="1"/>
        <end position="53"/>
    </location>
</feature>
<feature type="compositionally biased region" description="Pro residues" evidence="3">
    <location>
        <begin position="424"/>
        <end position="466"/>
    </location>
</feature>
<dbReference type="EMBL" id="JACGWN010000002">
    <property type="protein sequence ID" value="KAL0459012.1"/>
    <property type="molecule type" value="Genomic_DNA"/>
</dbReference>
<comment type="caution">
    <text evidence="6">The sequence shown here is derived from an EMBL/GenBank/DDBJ whole genome shotgun (WGS) entry which is preliminary data.</text>
</comment>
<feature type="transmembrane region" description="Helical" evidence="4">
    <location>
        <begin position="115"/>
        <end position="138"/>
    </location>
</feature>
<dbReference type="PANTHER" id="PTHR23213:SF276">
    <property type="entry name" value="FORMIN-LIKE PROTEIN 1"/>
    <property type="match status" value="1"/>
</dbReference>
<sequence>MRERKKQHDEGPPAPAPAEQNLSSPYLPPPSRTAAFSTNPSSRRIPPPIPTPYLLSPNHAQISFSSSSTPNNTPFFPSYPPPRRPLPASLASFPANITTLNVPNSSKSKSASSKLIGIAVAAVVVAVAIVAVAVFLHLRRRNRNQRSSSFDHSKTQRSDSNSTATTTHHAPSNHHLPKLQRPSQTSSEFLYLGTLVNSHAAGGGIAGNGGSSTANGSNASNSRKMDSPELRPLPPLNTQQSFRRNYRNNADVASSKDDEDEEFFSPKGSLNGRESSIGTGSASRRAFAAIEVENFNGSTSNSSSTYSSSVSGSGSGSPVRSISLSLSPANSLSPRNSMPKSPDLIEIQTIGPLHREMPTSPPPRGSMCKESASQSPPSSSSPDRYSRRSEESSPLISNMSDRSMDSPVRIGSRAQHNASSIRKPPSPPPSNRQVSPPPPPPPPPPPLSAPSRPPVSVPPAPPPPPLSKVWDSPRTPTPPAKKPISQPPTSITPLRPICIRNPTVISPFELPPKDSGVGEKDEDKRSPIKETEHSSEDVERNEEATPKPKLKPLHWDKVRASSDREMVWDQLKCSSFKLNEEMIETLFVVNTPKPTPKETNRWQVLPPPGQDNGNRVLDPKKAQNIAILLRALNVTVEEVCEGLLEGNTDTLGTELLESLLKMAPTKEEERKLKEYKDASPTKLGAAERFLKAVLDIPNAFKRVDAMLYVSNFDSEVDYLKKSFATLEAACEELRTSRMFLKLLEAVLKTGNRMNVGTNRGDAHAFKLDTLLKLVDVKGADGKTTLLHFVVQEIIRSEGARLYGGSATETSAINDDAKCRKLGLQIVSGLSSELSNVKKAAAMDAEVLSSDVSKLSKGIANIGEVIRLNKPMSMEESSTNKFSDSMNSFMKKAEEEIIRIQAQESVALSLVKEITEYFHGNSAKEEAHPFRIFMIVRDFLTILDRVCKEVGMINERTTVSYAHKFPVPVNPLLQQVSGGFHNGRQHTSSDEESS</sequence>
<dbReference type="InterPro" id="IPR027643">
    <property type="entry name" value="Formin-like_plant"/>
</dbReference>
<feature type="region of interest" description="Disordered" evidence="3">
    <location>
        <begin position="144"/>
        <end position="184"/>
    </location>
</feature>
<feature type="region of interest" description="Disordered" evidence="3">
    <location>
        <begin position="64"/>
        <end position="83"/>
    </location>
</feature>
<feature type="region of interest" description="Disordered" evidence="3">
    <location>
        <begin position="592"/>
        <end position="615"/>
    </location>
</feature>
<dbReference type="Gene3D" id="1.20.58.2220">
    <property type="entry name" value="Formin, FH2 domain"/>
    <property type="match status" value="1"/>
</dbReference>
<evidence type="ECO:0000256" key="3">
    <source>
        <dbReference type="SAM" id="MobiDB-lite"/>
    </source>
</evidence>
<feature type="compositionally biased region" description="Low complexity" evidence="3">
    <location>
        <begin position="211"/>
        <end position="222"/>
    </location>
</feature>
<feature type="compositionally biased region" description="Low complexity" evidence="3">
    <location>
        <begin position="370"/>
        <end position="383"/>
    </location>
</feature>
<dbReference type="PANTHER" id="PTHR23213">
    <property type="entry name" value="FORMIN-RELATED"/>
    <property type="match status" value="1"/>
</dbReference>
<keyword evidence="4" id="KW-1133">Transmembrane helix</keyword>
<feature type="compositionally biased region" description="Polar residues" evidence="3">
    <location>
        <begin position="236"/>
        <end position="252"/>
    </location>
</feature>
<evidence type="ECO:0000256" key="1">
    <source>
        <dbReference type="ARBA" id="ARBA00025793"/>
    </source>
</evidence>